<keyword evidence="3 8" id="KW-0436">Ligase</keyword>
<evidence type="ECO:0000256" key="5">
    <source>
        <dbReference type="ARBA" id="ARBA00022741"/>
    </source>
</evidence>
<comment type="function">
    <text evidence="8">Catalyzes the condensation of pantoate with beta-alanine in an ATP-dependent reaction via a pantoyl-adenylate intermediate.</text>
</comment>
<dbReference type="NCBIfam" id="TIGR00018">
    <property type="entry name" value="panC"/>
    <property type="match status" value="1"/>
</dbReference>
<comment type="subcellular location">
    <subcellularLocation>
        <location evidence="8">Cytoplasm</location>
    </subcellularLocation>
</comment>
<dbReference type="Pfam" id="PF02569">
    <property type="entry name" value="Pantoate_ligase"/>
    <property type="match status" value="1"/>
</dbReference>
<dbReference type="GO" id="GO:0015940">
    <property type="term" value="P:pantothenate biosynthetic process"/>
    <property type="evidence" value="ECO:0007669"/>
    <property type="project" value="UniProtKB-UniRule"/>
</dbReference>
<dbReference type="PANTHER" id="PTHR21299">
    <property type="entry name" value="CYTIDYLATE KINASE/PANTOATE-BETA-ALANINE LIGASE"/>
    <property type="match status" value="1"/>
</dbReference>
<evidence type="ECO:0000256" key="6">
    <source>
        <dbReference type="ARBA" id="ARBA00022840"/>
    </source>
</evidence>
<feature type="binding site" evidence="8">
    <location>
        <position position="58"/>
    </location>
    <ligand>
        <name>beta-alanine</name>
        <dbReference type="ChEBI" id="CHEBI:57966"/>
    </ligand>
</feature>
<organism evidence="9 10">
    <name type="scientific">Poriferisphaera corsica</name>
    <dbReference type="NCBI Taxonomy" id="2528020"/>
    <lineage>
        <taxon>Bacteria</taxon>
        <taxon>Pseudomonadati</taxon>
        <taxon>Planctomycetota</taxon>
        <taxon>Phycisphaerae</taxon>
        <taxon>Phycisphaerales</taxon>
        <taxon>Phycisphaeraceae</taxon>
        <taxon>Poriferisphaera</taxon>
    </lineage>
</organism>
<gene>
    <name evidence="8 9" type="primary">panC</name>
    <name evidence="9" type="ORF">KS4_01850</name>
</gene>
<dbReference type="Gene3D" id="3.40.50.620">
    <property type="entry name" value="HUPs"/>
    <property type="match status" value="1"/>
</dbReference>
<keyword evidence="6 8" id="KW-0067">ATP-binding</keyword>
<dbReference type="NCBIfam" id="TIGR00125">
    <property type="entry name" value="cyt_tran_rel"/>
    <property type="match status" value="1"/>
</dbReference>
<feature type="binding site" evidence="8">
    <location>
        <position position="58"/>
    </location>
    <ligand>
        <name>(R)-pantoate</name>
        <dbReference type="ChEBI" id="CHEBI:15980"/>
    </ligand>
</feature>
<keyword evidence="8" id="KW-0963">Cytoplasm</keyword>
<dbReference type="KEGG" id="pcor:KS4_01850"/>
<dbReference type="AlphaFoldDB" id="A0A517YPK9"/>
<evidence type="ECO:0000256" key="7">
    <source>
        <dbReference type="ARBA" id="ARBA00048258"/>
    </source>
</evidence>
<accession>A0A517YPK9</accession>
<comment type="miscellaneous">
    <text evidence="8">The reaction proceeds by a bi uni uni bi ping pong mechanism.</text>
</comment>
<name>A0A517YPK9_9BACT</name>
<feature type="active site" description="Proton donor" evidence="8">
    <location>
        <position position="34"/>
    </location>
</feature>
<dbReference type="InterPro" id="IPR003721">
    <property type="entry name" value="Pantoate_ligase"/>
</dbReference>
<comment type="similarity">
    <text evidence="2 8">Belongs to the pantothenate synthetase family.</text>
</comment>
<comment type="subunit">
    <text evidence="8">Homodimer.</text>
</comment>
<evidence type="ECO:0000256" key="3">
    <source>
        <dbReference type="ARBA" id="ARBA00022598"/>
    </source>
</evidence>
<evidence type="ECO:0000256" key="4">
    <source>
        <dbReference type="ARBA" id="ARBA00022655"/>
    </source>
</evidence>
<dbReference type="SUPFAM" id="SSF52374">
    <property type="entry name" value="Nucleotidylyl transferase"/>
    <property type="match status" value="1"/>
</dbReference>
<feature type="binding site" evidence="8">
    <location>
        <position position="151"/>
    </location>
    <ligand>
        <name>(R)-pantoate</name>
        <dbReference type="ChEBI" id="CHEBI:15980"/>
    </ligand>
</feature>
<evidence type="ECO:0000313" key="9">
    <source>
        <dbReference type="EMBL" id="QDU32156.1"/>
    </source>
</evidence>
<dbReference type="InterPro" id="IPR004821">
    <property type="entry name" value="Cyt_trans-like"/>
</dbReference>
<proteinExistence type="inferred from homology"/>
<dbReference type="GO" id="GO:0004592">
    <property type="term" value="F:pantoate-beta-alanine ligase activity"/>
    <property type="evidence" value="ECO:0007669"/>
    <property type="project" value="UniProtKB-UniRule"/>
</dbReference>
<feature type="binding site" evidence="8">
    <location>
        <begin position="182"/>
        <end position="185"/>
    </location>
    <ligand>
        <name>ATP</name>
        <dbReference type="ChEBI" id="CHEBI:30616"/>
    </ligand>
</feature>
<keyword evidence="5 8" id="KW-0547">Nucleotide-binding</keyword>
<evidence type="ECO:0000256" key="2">
    <source>
        <dbReference type="ARBA" id="ARBA00009256"/>
    </source>
</evidence>
<dbReference type="HAMAP" id="MF_00158">
    <property type="entry name" value="PanC"/>
    <property type="match status" value="1"/>
</dbReference>
<dbReference type="UniPathway" id="UPA00028">
    <property type="reaction ID" value="UER00005"/>
</dbReference>
<protein>
    <recommendedName>
        <fullName evidence="8">Pantothenate synthetase</fullName>
        <shortName evidence="8">PS</shortName>
        <ecNumber evidence="8">6.3.2.1</ecNumber>
    </recommendedName>
    <alternativeName>
        <fullName evidence="8">Pantoate--beta-alanine ligase</fullName>
    </alternativeName>
    <alternativeName>
        <fullName evidence="8">Pantoate-activating enzyme</fullName>
    </alternativeName>
</protein>
<dbReference type="EC" id="6.3.2.1" evidence="8"/>
<dbReference type="InterPro" id="IPR014729">
    <property type="entry name" value="Rossmann-like_a/b/a_fold"/>
</dbReference>
<comment type="caution">
    <text evidence="8">Lacks conserved residue(s) required for the propagation of feature annotation.</text>
</comment>
<keyword evidence="4 8" id="KW-0566">Pantothenate biosynthesis</keyword>
<dbReference type="OrthoDB" id="9773087at2"/>
<comment type="pathway">
    <text evidence="1 8">Cofactor biosynthesis; (R)-pantothenate biosynthesis; (R)-pantothenate from (R)-pantoate and beta-alanine: step 1/1.</text>
</comment>
<dbReference type="Proteomes" id="UP000317369">
    <property type="component" value="Chromosome"/>
</dbReference>
<reference evidence="9 10" key="1">
    <citation type="submission" date="2019-02" db="EMBL/GenBank/DDBJ databases">
        <title>Deep-cultivation of Planctomycetes and their phenomic and genomic characterization uncovers novel biology.</title>
        <authorList>
            <person name="Wiegand S."/>
            <person name="Jogler M."/>
            <person name="Boedeker C."/>
            <person name="Pinto D."/>
            <person name="Vollmers J."/>
            <person name="Rivas-Marin E."/>
            <person name="Kohn T."/>
            <person name="Peeters S.H."/>
            <person name="Heuer A."/>
            <person name="Rast P."/>
            <person name="Oberbeckmann S."/>
            <person name="Bunk B."/>
            <person name="Jeske O."/>
            <person name="Meyerdierks A."/>
            <person name="Storesund J.E."/>
            <person name="Kallscheuer N."/>
            <person name="Luecker S."/>
            <person name="Lage O.M."/>
            <person name="Pohl T."/>
            <person name="Merkel B.J."/>
            <person name="Hornburger P."/>
            <person name="Mueller R.-W."/>
            <person name="Bruemmer F."/>
            <person name="Labrenz M."/>
            <person name="Spormann A.M."/>
            <person name="Op den Camp H."/>
            <person name="Overmann J."/>
            <person name="Amann R."/>
            <person name="Jetten M.S.M."/>
            <person name="Mascher T."/>
            <person name="Medema M.H."/>
            <person name="Devos D.P."/>
            <person name="Kaster A.-K."/>
            <person name="Ovreas L."/>
            <person name="Rohde M."/>
            <person name="Galperin M.Y."/>
            <person name="Jogler C."/>
        </authorList>
    </citation>
    <scope>NUCLEOTIDE SEQUENCE [LARGE SCALE GENOMIC DNA]</scope>
    <source>
        <strain evidence="9 10">KS4</strain>
    </source>
</reference>
<dbReference type="GO" id="GO:0005737">
    <property type="term" value="C:cytoplasm"/>
    <property type="evidence" value="ECO:0007669"/>
    <property type="project" value="UniProtKB-SubCell"/>
</dbReference>
<dbReference type="PANTHER" id="PTHR21299:SF1">
    <property type="entry name" value="PANTOATE--BETA-ALANINE LIGASE"/>
    <property type="match status" value="1"/>
</dbReference>
<dbReference type="Gene3D" id="3.30.1300.10">
    <property type="entry name" value="Pantoate-beta-alanine ligase, C-terminal domain"/>
    <property type="match status" value="1"/>
</dbReference>
<comment type="catalytic activity">
    <reaction evidence="7 8">
        <text>(R)-pantoate + beta-alanine + ATP = (R)-pantothenate + AMP + diphosphate + H(+)</text>
        <dbReference type="Rhea" id="RHEA:10912"/>
        <dbReference type="ChEBI" id="CHEBI:15378"/>
        <dbReference type="ChEBI" id="CHEBI:15980"/>
        <dbReference type="ChEBI" id="CHEBI:29032"/>
        <dbReference type="ChEBI" id="CHEBI:30616"/>
        <dbReference type="ChEBI" id="CHEBI:33019"/>
        <dbReference type="ChEBI" id="CHEBI:57966"/>
        <dbReference type="ChEBI" id="CHEBI:456215"/>
        <dbReference type="EC" id="6.3.2.1"/>
    </reaction>
</comment>
<dbReference type="GO" id="GO:0005524">
    <property type="term" value="F:ATP binding"/>
    <property type="evidence" value="ECO:0007669"/>
    <property type="project" value="UniProtKB-KW"/>
</dbReference>
<dbReference type="InterPro" id="IPR042176">
    <property type="entry name" value="Pantoate_ligase_C"/>
</dbReference>
<feature type="binding site" evidence="8">
    <location>
        <begin position="27"/>
        <end position="34"/>
    </location>
    <ligand>
        <name>ATP</name>
        <dbReference type="ChEBI" id="CHEBI:30616"/>
    </ligand>
</feature>
<feature type="binding site" evidence="8">
    <location>
        <begin position="145"/>
        <end position="148"/>
    </location>
    <ligand>
        <name>ATP</name>
        <dbReference type="ChEBI" id="CHEBI:30616"/>
    </ligand>
</feature>
<dbReference type="CDD" id="cd00560">
    <property type="entry name" value="PanC"/>
    <property type="match status" value="1"/>
</dbReference>
<dbReference type="RefSeq" id="WP_145073263.1">
    <property type="nucleotide sequence ID" value="NZ_CP036425.1"/>
</dbReference>
<sequence>MDIAKTIEEVRKMRYSTPGKIALVPTMGALHEGHLSLVEEGYKHADHVIVYIFVNPTQFAPHEDFDAYPRSIDDDLAKLKKVGVKHIFLPNIDEIYPADGIPCEVDVANLNGILEGEFRPHFFGGVCRVLTKMFNIVQPHFAVMGQKDYQQLQIVTAMVEDMCMPMRVIAAPTKREDDGLAMSSRNVYLNDKERRQSTGIFKALQQAKHMIEVGGETDPEVVESAMNDIISTHHFDSIDYATIRHPRTLQPIDCIEPKLSGGVVGLIAAHMGKTRLIDNMIFGSNQ</sequence>
<evidence type="ECO:0000313" key="10">
    <source>
        <dbReference type="Proteomes" id="UP000317369"/>
    </source>
</evidence>
<keyword evidence="10" id="KW-1185">Reference proteome</keyword>
<dbReference type="EMBL" id="CP036425">
    <property type="protein sequence ID" value="QDU32156.1"/>
    <property type="molecule type" value="Genomic_DNA"/>
</dbReference>
<evidence type="ECO:0000256" key="8">
    <source>
        <dbReference type="HAMAP-Rule" id="MF_00158"/>
    </source>
</evidence>
<evidence type="ECO:0000256" key="1">
    <source>
        <dbReference type="ARBA" id="ARBA00004990"/>
    </source>
</evidence>